<dbReference type="InterPro" id="IPR005771">
    <property type="entry name" value="GalU_uridylyltTrfase_bac/arc"/>
</dbReference>
<evidence type="ECO:0000256" key="4">
    <source>
        <dbReference type="ARBA" id="ARBA00022679"/>
    </source>
</evidence>
<evidence type="ECO:0000256" key="9">
    <source>
        <dbReference type="ARBA" id="ARBA00048128"/>
    </source>
</evidence>
<reference evidence="12 13" key="1">
    <citation type="submission" date="2019-06" db="EMBL/GenBank/DDBJ databases">
        <title>Sulfurimonas gotlandica sp. nov., a chemoautotrophic and psychrotolerant epsilonproteobacterium isolated from a pelagic redoxcline, and an emended description of the genus Sulfurimonas.</title>
        <authorList>
            <person name="Wang S."/>
            <person name="Jiang L."/>
            <person name="Shao Z."/>
        </authorList>
    </citation>
    <scope>NUCLEOTIDE SEQUENCE [LARGE SCALE GENOMIC DNA]</scope>
    <source>
        <strain evidence="12 13">S2-6</strain>
    </source>
</reference>
<dbReference type="InterPro" id="IPR029044">
    <property type="entry name" value="Nucleotide-diphossugar_trans"/>
</dbReference>
<comment type="similarity">
    <text evidence="1">Belongs to the UDPGP type 2 family.</text>
</comment>
<accession>A0A7M1B3J1</accession>
<name>A0A7M1B3J1_9BACT</name>
<dbReference type="PANTHER" id="PTHR43197:SF1">
    <property type="entry name" value="UTP--GLUCOSE-1-PHOSPHATE URIDYLYLTRANSFERASE"/>
    <property type="match status" value="1"/>
</dbReference>
<feature type="region of interest" description="Disordered" evidence="10">
    <location>
        <begin position="188"/>
        <end position="209"/>
    </location>
</feature>
<dbReference type="KEGG" id="ssei:FJR45_04545"/>
<evidence type="ECO:0000256" key="7">
    <source>
        <dbReference type="ARBA" id="ARBA00031959"/>
    </source>
</evidence>
<evidence type="ECO:0000256" key="3">
    <source>
        <dbReference type="ARBA" id="ARBA00019048"/>
    </source>
</evidence>
<dbReference type="PANTHER" id="PTHR43197">
    <property type="entry name" value="UTP--GLUCOSE-1-PHOSPHATE URIDYLYLTRANSFERASE"/>
    <property type="match status" value="1"/>
</dbReference>
<comment type="catalytic activity">
    <reaction evidence="9">
        <text>alpha-D-glucose 1-phosphate + UTP + H(+) = UDP-alpha-D-glucose + diphosphate</text>
        <dbReference type="Rhea" id="RHEA:19889"/>
        <dbReference type="ChEBI" id="CHEBI:15378"/>
        <dbReference type="ChEBI" id="CHEBI:33019"/>
        <dbReference type="ChEBI" id="CHEBI:46398"/>
        <dbReference type="ChEBI" id="CHEBI:58601"/>
        <dbReference type="ChEBI" id="CHEBI:58885"/>
        <dbReference type="EC" id="2.7.7.9"/>
    </reaction>
</comment>
<dbReference type="RefSeq" id="WP_193151545.1">
    <property type="nucleotide sequence ID" value="NZ_CP041235.1"/>
</dbReference>
<feature type="domain" description="Nucleotidyl transferase" evidence="11">
    <location>
        <begin position="215"/>
        <end position="300"/>
    </location>
</feature>
<evidence type="ECO:0000259" key="11">
    <source>
        <dbReference type="Pfam" id="PF00483"/>
    </source>
</evidence>
<dbReference type="Pfam" id="PF00483">
    <property type="entry name" value="NTP_transferase"/>
    <property type="match status" value="2"/>
</dbReference>
<dbReference type="CDD" id="cd02541">
    <property type="entry name" value="UGPase_prokaryotic"/>
    <property type="match status" value="1"/>
</dbReference>
<dbReference type="AlphaFoldDB" id="A0A7M1B3J1"/>
<evidence type="ECO:0000256" key="5">
    <source>
        <dbReference type="ARBA" id="ARBA00022695"/>
    </source>
</evidence>
<feature type="domain" description="Nucleotidyl transferase" evidence="11">
    <location>
        <begin position="12"/>
        <end position="181"/>
    </location>
</feature>
<keyword evidence="13" id="KW-1185">Reference proteome</keyword>
<evidence type="ECO:0000256" key="10">
    <source>
        <dbReference type="SAM" id="MobiDB-lite"/>
    </source>
</evidence>
<keyword evidence="4 12" id="KW-0808">Transferase</keyword>
<dbReference type="GO" id="GO:0006011">
    <property type="term" value="P:UDP-alpha-D-glucose metabolic process"/>
    <property type="evidence" value="ECO:0007669"/>
    <property type="project" value="InterPro"/>
</dbReference>
<proteinExistence type="inferred from homology"/>
<dbReference type="EMBL" id="CP041235">
    <property type="protein sequence ID" value="QOP43252.1"/>
    <property type="molecule type" value="Genomic_DNA"/>
</dbReference>
<dbReference type="Gene3D" id="3.90.550.10">
    <property type="entry name" value="Spore Coat Polysaccharide Biosynthesis Protein SpsA, Chain A"/>
    <property type="match status" value="1"/>
</dbReference>
<dbReference type="EC" id="2.7.7.9" evidence="2"/>
<keyword evidence="5 12" id="KW-0548">Nucleotidyltransferase</keyword>
<dbReference type="Proteomes" id="UP000593719">
    <property type="component" value="Chromosome"/>
</dbReference>
<dbReference type="GO" id="GO:0003983">
    <property type="term" value="F:UTP:glucose-1-phosphate uridylyltransferase activity"/>
    <property type="evidence" value="ECO:0007669"/>
    <property type="project" value="UniProtKB-EC"/>
</dbReference>
<dbReference type="SUPFAM" id="SSF53448">
    <property type="entry name" value="Nucleotide-diphospho-sugar transferases"/>
    <property type="match status" value="1"/>
</dbReference>
<evidence type="ECO:0000256" key="2">
    <source>
        <dbReference type="ARBA" id="ARBA00012415"/>
    </source>
</evidence>
<evidence type="ECO:0000256" key="8">
    <source>
        <dbReference type="ARBA" id="ARBA00032341"/>
    </source>
</evidence>
<gene>
    <name evidence="12" type="ORF">FJR45_04545</name>
</gene>
<evidence type="ECO:0000256" key="6">
    <source>
        <dbReference type="ARBA" id="ARBA00031455"/>
    </source>
</evidence>
<evidence type="ECO:0000313" key="13">
    <source>
        <dbReference type="Proteomes" id="UP000593719"/>
    </source>
</evidence>
<organism evidence="12 13">
    <name type="scientific">Sulfurimonas sediminis</name>
    <dbReference type="NCBI Taxonomy" id="2590020"/>
    <lineage>
        <taxon>Bacteria</taxon>
        <taxon>Pseudomonadati</taxon>
        <taxon>Campylobacterota</taxon>
        <taxon>Epsilonproteobacteria</taxon>
        <taxon>Campylobacterales</taxon>
        <taxon>Sulfurimonadaceae</taxon>
        <taxon>Sulfurimonas</taxon>
    </lineage>
</organism>
<protein>
    <recommendedName>
        <fullName evidence="3">UTP--glucose-1-phosphate uridylyltransferase</fullName>
        <ecNumber evidence="2">2.7.7.9</ecNumber>
    </recommendedName>
    <alternativeName>
        <fullName evidence="6">Alpha-D-glucosyl-1-phosphate uridylyltransferase</fullName>
    </alternativeName>
    <alternativeName>
        <fullName evidence="7">UDP-glucose pyrophosphorylase</fullName>
    </alternativeName>
    <alternativeName>
        <fullName evidence="8">Uridine diphosphoglucose pyrophosphorylase</fullName>
    </alternativeName>
</protein>
<sequence>MQTTIRKCLFPAAGYGTRFLPATKAIPKEMLPVLTKPLLQYGVEEAIEAGLTTMAIVTGRGKRAIEDHFDVSYELEHQIKGTAKESYLQEIRNVITTCTFSYTRQVEMKGLGHAILTGETLIGKEPFAVILADDLCDNEGAGVLAQMVKLYEKYKCSIVAVEEVPYEDTNKYGVVAIEEQPALKYGFQENELSEDESGEKELNERRSPDFSLGDNAFKIIDMVEKPEPKDAPSNLAIIGRYILTPDIFNILRTTKPGKGGEIQITDALLQQAKQGRVIAYKFQGKRFDCGSVDGFVAATNYFYNKSRS</sequence>
<feature type="compositionally biased region" description="Basic and acidic residues" evidence="10">
    <location>
        <begin position="199"/>
        <end position="208"/>
    </location>
</feature>
<dbReference type="InterPro" id="IPR005835">
    <property type="entry name" value="NTP_transferase_dom"/>
</dbReference>
<evidence type="ECO:0000313" key="12">
    <source>
        <dbReference type="EMBL" id="QOP43252.1"/>
    </source>
</evidence>
<evidence type="ECO:0000256" key="1">
    <source>
        <dbReference type="ARBA" id="ARBA00006890"/>
    </source>
</evidence>